<dbReference type="HOGENOM" id="CLU_1283364_0_0_1"/>
<protein>
    <submittedName>
        <fullName evidence="2">Uncharacterized protein</fullName>
    </submittedName>
</protein>
<dbReference type="Proteomes" id="UP000016922">
    <property type="component" value="Unassembled WGS sequence"/>
</dbReference>
<feature type="compositionally biased region" description="Basic and acidic residues" evidence="1">
    <location>
        <begin position="110"/>
        <end position="128"/>
    </location>
</feature>
<dbReference type="EMBL" id="KE145354">
    <property type="protein sequence ID" value="EPE35231.1"/>
    <property type="molecule type" value="Genomic_DNA"/>
</dbReference>
<name>S3DTG4_GLAL2</name>
<dbReference type="AlphaFoldDB" id="S3DTG4"/>
<keyword evidence="3" id="KW-1185">Reference proteome</keyword>
<dbReference type="RefSeq" id="XP_008077310.1">
    <property type="nucleotide sequence ID" value="XM_008079119.1"/>
</dbReference>
<sequence>MPSPSHPYRFTSIELRNLDAQVMLLLNKIDPLRTSLSDFSRTSHQESTILTPQFFFFADVQIARYYAQILAGTLYTRALSMNIDIGEVRRVLQRHLREGFYGEVVESGSEEEKAGEDAGNKKSGEMKENGGMTGENGENGENGDRVKGGEEVKEDGSERKGVVEARKGNGDKIVGVKRGKGGRFQSAKRNWGGLEKEFLKQMIDSLDARIVLGGL</sequence>
<feature type="region of interest" description="Disordered" evidence="1">
    <location>
        <begin position="105"/>
        <end position="179"/>
    </location>
</feature>
<proteinExistence type="predicted"/>
<feature type="compositionally biased region" description="Basic and acidic residues" evidence="1">
    <location>
        <begin position="142"/>
        <end position="170"/>
    </location>
</feature>
<dbReference type="KEGG" id="glz:GLAREA_10928"/>
<dbReference type="OrthoDB" id="10465703at2759"/>
<organism evidence="2 3">
    <name type="scientific">Glarea lozoyensis (strain ATCC 20868 / MF5171)</name>
    <dbReference type="NCBI Taxonomy" id="1116229"/>
    <lineage>
        <taxon>Eukaryota</taxon>
        <taxon>Fungi</taxon>
        <taxon>Dikarya</taxon>
        <taxon>Ascomycota</taxon>
        <taxon>Pezizomycotina</taxon>
        <taxon>Leotiomycetes</taxon>
        <taxon>Helotiales</taxon>
        <taxon>Helotiaceae</taxon>
        <taxon>Glarea</taxon>
    </lineage>
</organism>
<gene>
    <name evidence="2" type="ORF">GLAREA_10928</name>
</gene>
<evidence type="ECO:0000256" key="1">
    <source>
        <dbReference type="SAM" id="MobiDB-lite"/>
    </source>
</evidence>
<reference evidence="2 3" key="1">
    <citation type="journal article" date="2013" name="BMC Genomics">
        <title>Genomics-driven discovery of the pneumocandin biosynthetic gene cluster in the fungus Glarea lozoyensis.</title>
        <authorList>
            <person name="Chen L."/>
            <person name="Yue Q."/>
            <person name="Zhang X."/>
            <person name="Xiang M."/>
            <person name="Wang C."/>
            <person name="Li S."/>
            <person name="Che Y."/>
            <person name="Ortiz-Lopez F.J."/>
            <person name="Bills G.F."/>
            <person name="Liu X."/>
            <person name="An Z."/>
        </authorList>
    </citation>
    <scope>NUCLEOTIDE SEQUENCE [LARGE SCALE GENOMIC DNA]</scope>
    <source>
        <strain evidence="3">ATCC 20868 / MF5171</strain>
    </source>
</reference>
<evidence type="ECO:0000313" key="3">
    <source>
        <dbReference type="Proteomes" id="UP000016922"/>
    </source>
</evidence>
<evidence type="ECO:0000313" key="2">
    <source>
        <dbReference type="EMBL" id="EPE35231.1"/>
    </source>
</evidence>
<dbReference type="GeneID" id="19469972"/>
<accession>S3DTG4</accession>